<proteinExistence type="predicted"/>
<dbReference type="OrthoDB" id="1711136at2759"/>
<feature type="region of interest" description="Disordered" evidence="2">
    <location>
        <begin position="428"/>
        <end position="461"/>
    </location>
</feature>
<dbReference type="EMBL" id="NKHZ01000031">
    <property type="protein sequence ID" value="PNS19480.1"/>
    <property type="molecule type" value="Genomic_DNA"/>
</dbReference>
<dbReference type="SMART" id="SM00184">
    <property type="entry name" value="RING"/>
    <property type="match status" value="1"/>
</dbReference>
<feature type="compositionally biased region" description="Polar residues" evidence="2">
    <location>
        <begin position="233"/>
        <end position="242"/>
    </location>
</feature>
<accession>A0A2K1QWY4</accession>
<dbReference type="SUPFAM" id="SSF57850">
    <property type="entry name" value="RING/U-box"/>
    <property type="match status" value="1"/>
</dbReference>
<name>A0A2K1QWY4_9PEZI</name>
<reference evidence="4 5" key="1">
    <citation type="submission" date="2017-06" db="EMBL/GenBank/DDBJ databases">
        <title>Draft genome sequence of a variant of Elsinoe murrayae.</title>
        <authorList>
            <person name="Cheng Q."/>
        </authorList>
    </citation>
    <scope>NUCLEOTIDE SEQUENCE [LARGE SCALE GENOMIC DNA]</scope>
    <source>
        <strain evidence="4 5">CQ-2017a</strain>
    </source>
</reference>
<keyword evidence="1" id="KW-0863">Zinc-finger</keyword>
<dbReference type="InterPro" id="IPR001841">
    <property type="entry name" value="Znf_RING"/>
</dbReference>
<keyword evidence="1" id="KW-0862">Zinc</keyword>
<dbReference type="Pfam" id="PF13920">
    <property type="entry name" value="zf-C3HC4_3"/>
    <property type="match status" value="1"/>
</dbReference>
<feature type="compositionally biased region" description="Basic and acidic residues" evidence="2">
    <location>
        <begin position="446"/>
        <end position="455"/>
    </location>
</feature>
<dbReference type="Gene3D" id="3.30.40.10">
    <property type="entry name" value="Zinc/RING finger domain, C3HC4 (zinc finger)"/>
    <property type="match status" value="1"/>
</dbReference>
<feature type="domain" description="RING-type" evidence="3">
    <location>
        <begin position="628"/>
        <end position="678"/>
    </location>
</feature>
<evidence type="ECO:0000256" key="2">
    <source>
        <dbReference type="SAM" id="MobiDB-lite"/>
    </source>
</evidence>
<feature type="compositionally biased region" description="Polar residues" evidence="2">
    <location>
        <begin position="489"/>
        <end position="501"/>
    </location>
</feature>
<keyword evidence="1" id="KW-0479">Metal-binding</keyword>
<dbReference type="Proteomes" id="UP000243797">
    <property type="component" value="Unassembled WGS sequence"/>
</dbReference>
<keyword evidence="5" id="KW-1185">Reference proteome</keyword>
<feature type="region of interest" description="Disordered" evidence="2">
    <location>
        <begin position="200"/>
        <end position="242"/>
    </location>
</feature>
<dbReference type="InterPro" id="IPR013083">
    <property type="entry name" value="Znf_RING/FYVE/PHD"/>
</dbReference>
<evidence type="ECO:0000259" key="3">
    <source>
        <dbReference type="PROSITE" id="PS50089"/>
    </source>
</evidence>
<protein>
    <recommendedName>
        <fullName evidence="3">RING-type domain-containing protein</fullName>
    </recommendedName>
</protein>
<dbReference type="STRING" id="2082308.A0A2K1QWY4"/>
<sequence length="690" mass="79303">MGTLTGRDTRLPHQCEHKLPTSCRLTSLHGCCACADERAHSPTYTTYIDGVGLVPRGRRWDRYCWFCKEFWNNRVAATNLLPSQTRIPEVPDQSGFLQKWYEFHRGYRVVTKEDGSEERIAVLGEPWEDVSPGQLPRTLDELRAGAQRSSEDQPQQIEIQPPPIFEGPSLDETFDALMLEAESEDEEPARSSQPRIRFADFPGERQSDATNEQARQAQNRRDRDASGVAGNVMQASEPQQAQQRRIASLRRELLRMRGGLERVVHALRDLGDSTETAHSVDQLAQLDRSLSQIVDRDRPLPEQEVQELSRDRPLDERIQERTAFVQERRRLRDETSGQIVRLDAHIEQARNMKRLIRGRAEQYSIDVLQGQHQLDRLRQERRSAENYRRVFGTREDMEREDWVSPINQMFTRAYDRFRDAEQARLENRSSPVWGVPGRAPDSARGIPDRTRRVDPDSMPTQDIDDFVQSMEAEDTDMQEMLQDYYRSNLTQEQSRPRNPTQDAREPSSLGGQDLFLFDELEDEFPTLPRYNDLLTMGPDSPEIHTSSQGNDPVRSLLNQEQWFLPPDFPLHPAHDPIIRDVPAPIRPRRHHAHPAALVEPQHGGQGLDVDDDRPEAKTDENMTVKMDCKVCFTQTADTACLPCGHLVMCRWCSEQHSPSLKHDRTTPSDPDATCPACRKVVKKKIRVRLG</sequence>
<dbReference type="GO" id="GO:0008270">
    <property type="term" value="F:zinc ion binding"/>
    <property type="evidence" value="ECO:0007669"/>
    <property type="project" value="UniProtKB-KW"/>
</dbReference>
<feature type="region of interest" description="Disordered" evidence="2">
    <location>
        <begin position="144"/>
        <end position="170"/>
    </location>
</feature>
<dbReference type="PROSITE" id="PS50089">
    <property type="entry name" value="ZF_RING_2"/>
    <property type="match status" value="1"/>
</dbReference>
<feature type="region of interest" description="Disordered" evidence="2">
    <location>
        <begin position="489"/>
        <end position="510"/>
    </location>
</feature>
<dbReference type="AlphaFoldDB" id="A0A2K1QWY4"/>
<gene>
    <name evidence="4" type="ORF">CAC42_7324</name>
</gene>
<evidence type="ECO:0000313" key="4">
    <source>
        <dbReference type="EMBL" id="PNS19480.1"/>
    </source>
</evidence>
<organism evidence="4 5">
    <name type="scientific">Sphaceloma murrayae</name>
    <dbReference type="NCBI Taxonomy" id="2082308"/>
    <lineage>
        <taxon>Eukaryota</taxon>
        <taxon>Fungi</taxon>
        <taxon>Dikarya</taxon>
        <taxon>Ascomycota</taxon>
        <taxon>Pezizomycotina</taxon>
        <taxon>Dothideomycetes</taxon>
        <taxon>Dothideomycetidae</taxon>
        <taxon>Myriangiales</taxon>
        <taxon>Elsinoaceae</taxon>
        <taxon>Sphaceloma</taxon>
    </lineage>
</organism>
<comment type="caution">
    <text evidence="4">The sequence shown here is derived from an EMBL/GenBank/DDBJ whole genome shotgun (WGS) entry which is preliminary data.</text>
</comment>
<evidence type="ECO:0000313" key="5">
    <source>
        <dbReference type="Proteomes" id="UP000243797"/>
    </source>
</evidence>
<dbReference type="InParanoid" id="A0A2K1QWY4"/>
<evidence type="ECO:0000256" key="1">
    <source>
        <dbReference type="PROSITE-ProRule" id="PRU00175"/>
    </source>
</evidence>